<dbReference type="AlphaFoldDB" id="A0A0L1JW83"/>
<evidence type="ECO:0000313" key="3">
    <source>
        <dbReference type="Proteomes" id="UP000036938"/>
    </source>
</evidence>
<organism evidence="2 3">
    <name type="scientific">Pseudaestuariivita atlantica</name>
    <dbReference type="NCBI Taxonomy" id="1317121"/>
    <lineage>
        <taxon>Bacteria</taxon>
        <taxon>Pseudomonadati</taxon>
        <taxon>Pseudomonadota</taxon>
        <taxon>Alphaproteobacteria</taxon>
        <taxon>Rhodobacterales</taxon>
        <taxon>Paracoccaceae</taxon>
        <taxon>Pseudaestuariivita</taxon>
    </lineage>
</organism>
<proteinExistence type="predicted"/>
<feature type="domain" description="Co-chaperone DjlA N-terminal" evidence="1">
    <location>
        <begin position="23"/>
        <end position="140"/>
    </location>
</feature>
<dbReference type="Proteomes" id="UP000036938">
    <property type="component" value="Unassembled WGS sequence"/>
</dbReference>
<comment type="caution">
    <text evidence="2">The sequence shown here is derived from an EMBL/GenBank/DDBJ whole genome shotgun (WGS) entry which is preliminary data.</text>
</comment>
<keyword evidence="3" id="KW-1185">Reference proteome</keyword>
<dbReference type="InterPro" id="IPR029024">
    <property type="entry name" value="TerB-like"/>
</dbReference>
<dbReference type="STRING" id="1317121.ATO11_01590"/>
<gene>
    <name evidence="2" type="ORF">ATO11_01590</name>
</gene>
<dbReference type="EMBL" id="AQQZ01000001">
    <property type="protein sequence ID" value="KNG95668.1"/>
    <property type="molecule type" value="Genomic_DNA"/>
</dbReference>
<dbReference type="SUPFAM" id="SSF158682">
    <property type="entry name" value="TerB-like"/>
    <property type="match status" value="1"/>
</dbReference>
<protein>
    <recommendedName>
        <fullName evidence="1">Co-chaperone DjlA N-terminal domain-containing protein</fullName>
    </recommendedName>
</protein>
<dbReference type="CDD" id="cd07313">
    <property type="entry name" value="terB_like_2"/>
    <property type="match status" value="1"/>
</dbReference>
<evidence type="ECO:0000313" key="2">
    <source>
        <dbReference type="EMBL" id="KNG95668.1"/>
    </source>
</evidence>
<dbReference type="Pfam" id="PF05099">
    <property type="entry name" value="TerB"/>
    <property type="match status" value="1"/>
</dbReference>
<evidence type="ECO:0000259" key="1">
    <source>
        <dbReference type="Pfam" id="PF05099"/>
    </source>
</evidence>
<dbReference type="PATRIC" id="fig|1317121.7.peg.316"/>
<dbReference type="Gene3D" id="1.10.3680.10">
    <property type="entry name" value="TerB-like"/>
    <property type="match status" value="1"/>
</dbReference>
<name>A0A0L1JW83_9RHOB</name>
<accession>A0A0L1JW83</accession>
<dbReference type="InterPro" id="IPR007791">
    <property type="entry name" value="DjlA_N"/>
</dbReference>
<reference evidence="2 3" key="1">
    <citation type="journal article" date="2015" name="Int. J. Syst. Evol. Microbiol.">
        <title>Aestuariivita atlantica sp. nov., isolated from deep sea sediment of the Atlantic Ocean.</title>
        <authorList>
            <person name="Li G."/>
            <person name="Lai Q."/>
            <person name="Du Y."/>
            <person name="Liu X."/>
            <person name="Sun F."/>
            <person name="Shao Z."/>
        </authorList>
    </citation>
    <scope>NUCLEOTIDE SEQUENCE [LARGE SCALE GENOMIC DNA]</scope>
    <source>
        <strain evidence="2 3">22II-S11-z3</strain>
    </source>
</reference>
<sequence length="147" mass="15809">MVDRILALFGGTATEELPEPDARLALGALLVRVAKSDDRYRFSEIQQIDRILALRNALNPIEAAKLRATCEKIEAQAPPTEEFAALIRENVSYTERLGAVQALWQVMLADGIRHENEDALVALIEGTLGVSRADSAAARAEVAGGGA</sequence>